<name>A0A495E5J2_9FLAO</name>
<dbReference type="PANTHER" id="PTHR42852">
    <property type="entry name" value="THIOL:DISULFIDE INTERCHANGE PROTEIN DSBE"/>
    <property type="match status" value="1"/>
</dbReference>
<accession>A0A495E5J2</accession>
<dbReference type="CDD" id="cd02966">
    <property type="entry name" value="TlpA_like_family"/>
    <property type="match status" value="1"/>
</dbReference>
<feature type="domain" description="Thioredoxin" evidence="2">
    <location>
        <begin position="32"/>
        <end position="184"/>
    </location>
</feature>
<keyword evidence="1" id="KW-0812">Transmembrane</keyword>
<dbReference type="GO" id="GO:0016491">
    <property type="term" value="F:oxidoreductase activity"/>
    <property type="evidence" value="ECO:0007669"/>
    <property type="project" value="InterPro"/>
</dbReference>
<evidence type="ECO:0000259" key="2">
    <source>
        <dbReference type="PROSITE" id="PS51352"/>
    </source>
</evidence>
<dbReference type="InterPro" id="IPR013766">
    <property type="entry name" value="Thioredoxin_domain"/>
</dbReference>
<comment type="caution">
    <text evidence="3">The sequence shown here is derived from an EMBL/GenBank/DDBJ whole genome shotgun (WGS) entry which is preliminary data.</text>
</comment>
<dbReference type="InterPro" id="IPR000866">
    <property type="entry name" value="AhpC/TSA"/>
</dbReference>
<evidence type="ECO:0000313" key="4">
    <source>
        <dbReference type="Proteomes" id="UP000269412"/>
    </source>
</evidence>
<dbReference type="InterPro" id="IPR050553">
    <property type="entry name" value="Thioredoxin_ResA/DsbE_sf"/>
</dbReference>
<organism evidence="3 4">
    <name type="scientific">Maribacter vaceletii</name>
    <dbReference type="NCBI Taxonomy" id="1206816"/>
    <lineage>
        <taxon>Bacteria</taxon>
        <taxon>Pseudomonadati</taxon>
        <taxon>Bacteroidota</taxon>
        <taxon>Flavobacteriia</taxon>
        <taxon>Flavobacteriales</taxon>
        <taxon>Flavobacteriaceae</taxon>
        <taxon>Maribacter</taxon>
    </lineage>
</organism>
<dbReference type="Proteomes" id="UP000269412">
    <property type="component" value="Unassembled WGS sequence"/>
</dbReference>
<keyword evidence="1" id="KW-0472">Membrane</keyword>
<evidence type="ECO:0000256" key="1">
    <source>
        <dbReference type="SAM" id="Phobius"/>
    </source>
</evidence>
<keyword evidence="1" id="KW-1133">Transmembrane helix</keyword>
<dbReference type="EMBL" id="RBIQ01000009">
    <property type="protein sequence ID" value="RKR12215.1"/>
    <property type="molecule type" value="Genomic_DNA"/>
</dbReference>
<dbReference type="GO" id="GO:0016209">
    <property type="term" value="F:antioxidant activity"/>
    <property type="evidence" value="ECO:0007669"/>
    <property type="project" value="InterPro"/>
</dbReference>
<dbReference type="PANTHER" id="PTHR42852:SF17">
    <property type="entry name" value="THIOREDOXIN-LIKE PROTEIN HI_1115"/>
    <property type="match status" value="1"/>
</dbReference>
<keyword evidence="3" id="KW-0413">Isomerase</keyword>
<dbReference type="GO" id="GO:0016853">
    <property type="term" value="F:isomerase activity"/>
    <property type="evidence" value="ECO:0007669"/>
    <property type="project" value="UniProtKB-KW"/>
</dbReference>
<dbReference type="InterPro" id="IPR036249">
    <property type="entry name" value="Thioredoxin-like_sf"/>
</dbReference>
<dbReference type="SUPFAM" id="SSF52833">
    <property type="entry name" value="Thioredoxin-like"/>
    <property type="match status" value="1"/>
</dbReference>
<sequence>MSKKTIVNVVLIVIVASFFITPVGYYGKVWLNKIFAKTPTIIAVADREKIKDYEWELKDANWNVFNFNKSKGKVVFINFWASWRLPCAAELQEIQEVYTKYKDTVEFYIITNEERAPVEEFMVKNEFTFPVTYLFIGKKSPLEILEAPASYLLNKKGEVVIKELDIADWDNTTIDTLLQDLIKE</sequence>
<dbReference type="OrthoDB" id="9815205at2"/>
<evidence type="ECO:0000313" key="3">
    <source>
        <dbReference type="EMBL" id="RKR12215.1"/>
    </source>
</evidence>
<dbReference type="RefSeq" id="WP_121068077.1">
    <property type="nucleotide sequence ID" value="NZ_RBIQ01000009.1"/>
</dbReference>
<reference evidence="3 4" key="1">
    <citation type="submission" date="2018-10" db="EMBL/GenBank/DDBJ databases">
        <title>Genomic Encyclopedia of Archaeal and Bacterial Type Strains, Phase II (KMG-II): from individual species to whole genera.</title>
        <authorList>
            <person name="Goeker M."/>
        </authorList>
    </citation>
    <scope>NUCLEOTIDE SEQUENCE [LARGE SCALE GENOMIC DNA]</scope>
    <source>
        <strain evidence="3 4">DSM 25230</strain>
    </source>
</reference>
<keyword evidence="4" id="KW-1185">Reference proteome</keyword>
<proteinExistence type="predicted"/>
<dbReference type="AlphaFoldDB" id="A0A495E5J2"/>
<dbReference type="PROSITE" id="PS51352">
    <property type="entry name" value="THIOREDOXIN_2"/>
    <property type="match status" value="1"/>
</dbReference>
<dbReference type="Pfam" id="PF00578">
    <property type="entry name" value="AhpC-TSA"/>
    <property type="match status" value="1"/>
</dbReference>
<dbReference type="Gene3D" id="3.40.30.10">
    <property type="entry name" value="Glutaredoxin"/>
    <property type="match status" value="1"/>
</dbReference>
<protein>
    <submittedName>
        <fullName evidence="3">Thiol-disulfide isomerase/thioredoxin</fullName>
    </submittedName>
</protein>
<gene>
    <name evidence="3" type="ORF">CLV91_2341</name>
</gene>
<feature type="transmembrane region" description="Helical" evidence="1">
    <location>
        <begin position="6"/>
        <end position="27"/>
    </location>
</feature>